<dbReference type="AlphaFoldDB" id="A0A9D4LKI1"/>
<accession>A0A9D4LKI1</accession>
<sequence length="80" mass="9240">MVEVPAIFLSLKPVESGFDYNMADSSAEPTIRNVMVLLRSVSSRRQCLETKMSVMKSIEKRMECFEKDMKQLWVVHEARA</sequence>
<evidence type="ECO:0000313" key="1">
    <source>
        <dbReference type="EMBL" id="KAH3859549.1"/>
    </source>
</evidence>
<comment type="caution">
    <text evidence="1">The sequence shown here is derived from an EMBL/GenBank/DDBJ whole genome shotgun (WGS) entry which is preliminary data.</text>
</comment>
<reference evidence="1" key="1">
    <citation type="journal article" date="2019" name="bioRxiv">
        <title>The Genome of the Zebra Mussel, Dreissena polymorpha: A Resource for Invasive Species Research.</title>
        <authorList>
            <person name="McCartney M.A."/>
            <person name="Auch B."/>
            <person name="Kono T."/>
            <person name="Mallez S."/>
            <person name="Zhang Y."/>
            <person name="Obille A."/>
            <person name="Becker A."/>
            <person name="Abrahante J.E."/>
            <person name="Garbe J."/>
            <person name="Badalamenti J.P."/>
            <person name="Herman A."/>
            <person name="Mangelson H."/>
            <person name="Liachko I."/>
            <person name="Sullivan S."/>
            <person name="Sone E.D."/>
            <person name="Koren S."/>
            <person name="Silverstein K.A.T."/>
            <person name="Beckman K.B."/>
            <person name="Gohl D.M."/>
        </authorList>
    </citation>
    <scope>NUCLEOTIDE SEQUENCE</scope>
    <source>
        <strain evidence="1">Duluth1</strain>
        <tissue evidence="1">Whole animal</tissue>
    </source>
</reference>
<organism evidence="1 2">
    <name type="scientific">Dreissena polymorpha</name>
    <name type="common">Zebra mussel</name>
    <name type="synonym">Mytilus polymorpha</name>
    <dbReference type="NCBI Taxonomy" id="45954"/>
    <lineage>
        <taxon>Eukaryota</taxon>
        <taxon>Metazoa</taxon>
        <taxon>Spiralia</taxon>
        <taxon>Lophotrochozoa</taxon>
        <taxon>Mollusca</taxon>
        <taxon>Bivalvia</taxon>
        <taxon>Autobranchia</taxon>
        <taxon>Heteroconchia</taxon>
        <taxon>Euheterodonta</taxon>
        <taxon>Imparidentia</taxon>
        <taxon>Neoheterodontei</taxon>
        <taxon>Myida</taxon>
        <taxon>Dreissenoidea</taxon>
        <taxon>Dreissenidae</taxon>
        <taxon>Dreissena</taxon>
    </lineage>
</organism>
<gene>
    <name evidence="1" type="ORF">DPMN_102366</name>
</gene>
<keyword evidence="2" id="KW-1185">Reference proteome</keyword>
<evidence type="ECO:0000313" key="2">
    <source>
        <dbReference type="Proteomes" id="UP000828390"/>
    </source>
</evidence>
<name>A0A9D4LKI1_DREPO</name>
<reference evidence="1" key="2">
    <citation type="submission" date="2020-11" db="EMBL/GenBank/DDBJ databases">
        <authorList>
            <person name="McCartney M.A."/>
            <person name="Auch B."/>
            <person name="Kono T."/>
            <person name="Mallez S."/>
            <person name="Becker A."/>
            <person name="Gohl D.M."/>
            <person name="Silverstein K.A.T."/>
            <person name="Koren S."/>
            <person name="Bechman K.B."/>
            <person name="Herman A."/>
            <person name="Abrahante J.E."/>
            <person name="Garbe J."/>
        </authorList>
    </citation>
    <scope>NUCLEOTIDE SEQUENCE</scope>
    <source>
        <strain evidence="1">Duluth1</strain>
        <tissue evidence="1">Whole animal</tissue>
    </source>
</reference>
<proteinExistence type="predicted"/>
<dbReference type="EMBL" id="JAIWYP010000003">
    <property type="protein sequence ID" value="KAH3859549.1"/>
    <property type="molecule type" value="Genomic_DNA"/>
</dbReference>
<protein>
    <submittedName>
        <fullName evidence="1">Uncharacterized protein</fullName>
    </submittedName>
</protein>
<dbReference type="Proteomes" id="UP000828390">
    <property type="component" value="Unassembled WGS sequence"/>
</dbReference>